<sequence>MADIEGSLNIDINGNSFFQEDYILLLEFAIAISAWLGKIEKGIFQDFVYETMDYSEGEIIEFNPQNDKTWVVTSIWGKGNIATNLCIQDIIIAVKDFLADFQKDIYDKFSISLKNFIN</sequence>
<evidence type="ECO:0000259" key="1">
    <source>
        <dbReference type="Pfam" id="PF25297"/>
    </source>
</evidence>
<gene>
    <name evidence="2" type="ORF">U473_11095</name>
</gene>
<evidence type="ECO:0000313" key="2">
    <source>
        <dbReference type="EMBL" id="KXG44499.1"/>
    </source>
</evidence>
<dbReference type="EMBL" id="LSKU01000001">
    <property type="protein sequence ID" value="KXG44499.1"/>
    <property type="molecule type" value="Genomic_DNA"/>
</dbReference>
<feature type="domain" description="DUF7878" evidence="1">
    <location>
        <begin position="2"/>
        <end position="106"/>
    </location>
</feature>
<organism evidence="2 3">
    <name type="scientific">Tepidibacillus decaturensis</name>
    <dbReference type="NCBI Taxonomy" id="1413211"/>
    <lineage>
        <taxon>Bacteria</taxon>
        <taxon>Bacillati</taxon>
        <taxon>Bacillota</taxon>
        <taxon>Bacilli</taxon>
        <taxon>Bacillales</taxon>
        <taxon>Bacillaceae</taxon>
        <taxon>Tepidibacillus</taxon>
    </lineage>
</organism>
<reference evidence="2 3" key="1">
    <citation type="submission" date="2016-02" db="EMBL/GenBank/DDBJ databases">
        <title>Draft Genome for Tepidibacillus decaturensis nov. sp. Strain Z9, an Anaerobic, Moderately Thermophilic and Heterotrophic Bacterium from Deep Subsurface of the Illinois Basin, USA.</title>
        <authorList>
            <person name="Dong Y."/>
            <person name="Chang J.Y."/>
            <person name="Sanford R."/>
            <person name="Fouke B.W."/>
        </authorList>
    </citation>
    <scope>NUCLEOTIDE SEQUENCE [LARGE SCALE GENOMIC DNA]</scope>
    <source>
        <strain evidence="2 3">Z9</strain>
    </source>
</reference>
<dbReference type="OrthoDB" id="2426838at2"/>
<protein>
    <recommendedName>
        <fullName evidence="1">DUF7878 domain-containing protein</fullName>
    </recommendedName>
</protein>
<dbReference type="InterPro" id="IPR057200">
    <property type="entry name" value="DUF7878"/>
</dbReference>
<name>A0A135L6E4_9BACI</name>
<evidence type="ECO:0000313" key="3">
    <source>
        <dbReference type="Proteomes" id="UP000070352"/>
    </source>
</evidence>
<dbReference type="STRING" id="1413211.U473_11095"/>
<comment type="caution">
    <text evidence="2">The sequence shown here is derived from an EMBL/GenBank/DDBJ whole genome shotgun (WGS) entry which is preliminary data.</text>
</comment>
<dbReference type="Pfam" id="PF25297">
    <property type="entry name" value="DUF7878"/>
    <property type="match status" value="1"/>
</dbReference>
<dbReference type="Proteomes" id="UP000070352">
    <property type="component" value="Unassembled WGS sequence"/>
</dbReference>
<keyword evidence="3" id="KW-1185">Reference proteome</keyword>
<accession>A0A135L6E4</accession>
<dbReference type="AlphaFoldDB" id="A0A135L6E4"/>
<dbReference type="RefSeq" id="WP_068726305.1">
    <property type="nucleotide sequence ID" value="NZ_LSKU01000001.1"/>
</dbReference>
<proteinExistence type="predicted"/>